<dbReference type="eggNOG" id="COG4694">
    <property type="taxonomic scope" value="Bacteria"/>
</dbReference>
<dbReference type="HOGENOM" id="CLU_1203993_0_0_6"/>
<protein>
    <recommendedName>
        <fullName evidence="1">Protein CR006 P-loop domain-containing protein</fullName>
    </recommendedName>
</protein>
<evidence type="ECO:0000259" key="1">
    <source>
        <dbReference type="Pfam" id="PF13166"/>
    </source>
</evidence>
<dbReference type="KEGG" id="ppse:BN5_3229"/>
<dbReference type="AlphaFoldDB" id="W6QY85"/>
<dbReference type="Proteomes" id="UP000032841">
    <property type="component" value="Chromosome"/>
</dbReference>
<dbReference type="Pfam" id="PF13166">
    <property type="entry name" value="AAA_13"/>
    <property type="match status" value="1"/>
</dbReference>
<sequence length="230" mass="25379">MAFQGVRNNAENFKVRVLQEHAGNSAALVSLADLQEKAKTIFGPSPMLEPRVVLPSFDALLSHESNPILSKRVLGREDVDIAAMIKALGNSDWVRQGRAYFDEATGVCPFCQQATEASFAASLEAYFDETFLDDSRAIDELAKTYAAAADHLLAQLSEILNAPSRFLDAETLKTEVALLASRMPSIVSILPISNASQASSLHWNLWLTLWARSPRHWRLPTSRSSHTTLR</sequence>
<evidence type="ECO:0000313" key="3">
    <source>
        <dbReference type="Proteomes" id="UP000032841"/>
    </source>
</evidence>
<organism evidence="2 3">
    <name type="scientific">Ectopseudomonas oleovorans (strain CECT 5344)</name>
    <name type="common">Pseudomonas pseudoalcaligenes</name>
    <dbReference type="NCBI Taxonomy" id="1182590"/>
    <lineage>
        <taxon>Bacteria</taxon>
        <taxon>Pseudomonadati</taxon>
        <taxon>Pseudomonadota</taxon>
        <taxon>Gammaproteobacteria</taxon>
        <taxon>Pseudomonadales</taxon>
        <taxon>Pseudomonadaceae</taxon>
        <taxon>Ectopseudomonas</taxon>
    </lineage>
</organism>
<dbReference type="InterPro" id="IPR026866">
    <property type="entry name" value="CR006_AAA"/>
</dbReference>
<dbReference type="EMBL" id="HG916826">
    <property type="protein sequence ID" value="CDM41785.1"/>
    <property type="molecule type" value="Genomic_DNA"/>
</dbReference>
<reference evidence="2 3" key="1">
    <citation type="submission" date="2013-11" db="EMBL/GenBank/DDBJ databases">
        <title>Complete genome sequence of the cyanide-degrading bacterium Pseudomonas pseudoalcaligenes CECT 5344.</title>
        <authorList>
            <person name="Wibberg D."/>
            <person name="Puehler A."/>
            <person name="Schlueter A."/>
        </authorList>
    </citation>
    <scope>NUCLEOTIDE SEQUENCE [LARGE SCALE GENOMIC DNA]</scope>
    <source>
        <strain evidence="3">CECT 5344</strain>
    </source>
</reference>
<feature type="domain" description="Protein CR006 P-loop" evidence="1">
    <location>
        <begin position="4"/>
        <end position="181"/>
    </location>
</feature>
<gene>
    <name evidence="2" type="ORF">BN5_3229</name>
</gene>
<name>W6QY85_ECTO5</name>
<proteinExistence type="predicted"/>
<accession>W6QY85</accession>
<evidence type="ECO:0000313" key="2">
    <source>
        <dbReference type="EMBL" id="CDM41785.1"/>
    </source>
</evidence>